<sequence length="71" mass="8434">MRERQREGEKMRERQREGEKMRERQREGGKDLHQGCSAPVRKPAERETASRGRLTRHGETEMTRCCCYLAL</sequence>
<feature type="compositionally biased region" description="Basic and acidic residues" evidence="1">
    <location>
        <begin position="1"/>
        <end position="33"/>
    </location>
</feature>
<comment type="caution">
    <text evidence="2">The sequence shown here is derived from an EMBL/GenBank/DDBJ whole genome shotgun (WGS) entry which is preliminary data.</text>
</comment>
<proteinExistence type="predicted"/>
<evidence type="ECO:0000313" key="3">
    <source>
        <dbReference type="Proteomes" id="UP000314294"/>
    </source>
</evidence>
<keyword evidence="3" id="KW-1185">Reference proteome</keyword>
<gene>
    <name evidence="2" type="ORF">EYF80_053478</name>
</gene>
<evidence type="ECO:0000313" key="2">
    <source>
        <dbReference type="EMBL" id="TNN36364.1"/>
    </source>
</evidence>
<dbReference type="Proteomes" id="UP000314294">
    <property type="component" value="Unassembled WGS sequence"/>
</dbReference>
<evidence type="ECO:0000256" key="1">
    <source>
        <dbReference type="SAM" id="MobiDB-lite"/>
    </source>
</evidence>
<feature type="region of interest" description="Disordered" evidence="1">
    <location>
        <begin position="1"/>
        <end position="59"/>
    </location>
</feature>
<name>A0A4Z2F6J0_9TELE</name>
<dbReference type="AlphaFoldDB" id="A0A4Z2F6J0"/>
<protein>
    <submittedName>
        <fullName evidence="2">Uncharacterized protein</fullName>
    </submittedName>
</protein>
<organism evidence="2 3">
    <name type="scientific">Liparis tanakae</name>
    <name type="common">Tanaka's snailfish</name>
    <dbReference type="NCBI Taxonomy" id="230148"/>
    <lineage>
        <taxon>Eukaryota</taxon>
        <taxon>Metazoa</taxon>
        <taxon>Chordata</taxon>
        <taxon>Craniata</taxon>
        <taxon>Vertebrata</taxon>
        <taxon>Euteleostomi</taxon>
        <taxon>Actinopterygii</taxon>
        <taxon>Neopterygii</taxon>
        <taxon>Teleostei</taxon>
        <taxon>Neoteleostei</taxon>
        <taxon>Acanthomorphata</taxon>
        <taxon>Eupercaria</taxon>
        <taxon>Perciformes</taxon>
        <taxon>Cottioidei</taxon>
        <taxon>Cottales</taxon>
        <taxon>Liparidae</taxon>
        <taxon>Liparis</taxon>
    </lineage>
</organism>
<accession>A0A4Z2F6J0</accession>
<dbReference type="EMBL" id="SRLO01001628">
    <property type="protein sequence ID" value="TNN36364.1"/>
    <property type="molecule type" value="Genomic_DNA"/>
</dbReference>
<reference evidence="2 3" key="1">
    <citation type="submission" date="2019-03" db="EMBL/GenBank/DDBJ databases">
        <title>First draft genome of Liparis tanakae, snailfish: a comprehensive survey of snailfish specific genes.</title>
        <authorList>
            <person name="Kim W."/>
            <person name="Song I."/>
            <person name="Jeong J.-H."/>
            <person name="Kim D."/>
            <person name="Kim S."/>
            <person name="Ryu S."/>
            <person name="Song J.Y."/>
            <person name="Lee S.K."/>
        </authorList>
    </citation>
    <scope>NUCLEOTIDE SEQUENCE [LARGE SCALE GENOMIC DNA]</scope>
    <source>
        <tissue evidence="2">Muscle</tissue>
    </source>
</reference>
<feature type="compositionally biased region" description="Basic and acidic residues" evidence="1">
    <location>
        <begin position="42"/>
        <end position="59"/>
    </location>
</feature>